<keyword evidence="15" id="KW-1185">Reference proteome</keyword>
<keyword evidence="4 11" id="KW-0812">Transmembrane</keyword>
<dbReference type="InterPro" id="IPR011527">
    <property type="entry name" value="ABC1_TM_dom"/>
</dbReference>
<evidence type="ECO:0000313" key="14">
    <source>
        <dbReference type="EMBL" id="CUS14107.1"/>
    </source>
</evidence>
<feature type="transmembrane region" description="Helical" evidence="11">
    <location>
        <begin position="458"/>
        <end position="479"/>
    </location>
</feature>
<name>A0A292Q607_9PEZI</name>
<dbReference type="PROSITE" id="PS50893">
    <property type="entry name" value="ABC_TRANSPORTER_2"/>
    <property type="match status" value="2"/>
</dbReference>
<dbReference type="Pfam" id="PF00664">
    <property type="entry name" value="ABC_membrane"/>
    <property type="match status" value="2"/>
</dbReference>
<keyword evidence="6" id="KW-0547">Nucleotide-binding</keyword>
<evidence type="ECO:0000256" key="5">
    <source>
        <dbReference type="ARBA" id="ARBA00022737"/>
    </source>
</evidence>
<feature type="transmembrane region" description="Helical" evidence="11">
    <location>
        <begin position="1175"/>
        <end position="1195"/>
    </location>
</feature>
<dbReference type="InterPro" id="IPR003593">
    <property type="entry name" value="AAA+_ATPase"/>
</dbReference>
<keyword evidence="5" id="KW-0677">Repeat</keyword>
<dbReference type="CDD" id="cd18596">
    <property type="entry name" value="ABC_6TM_VMR1_D1_like"/>
    <property type="match status" value="1"/>
</dbReference>
<proteinExistence type="inferred from homology"/>
<feature type="domain" description="ABC transporter" evidence="12">
    <location>
        <begin position="661"/>
        <end position="890"/>
    </location>
</feature>
<dbReference type="SMART" id="SM00382">
    <property type="entry name" value="AAA"/>
    <property type="match status" value="2"/>
</dbReference>
<evidence type="ECO:0000256" key="6">
    <source>
        <dbReference type="ARBA" id="ARBA00022741"/>
    </source>
</evidence>
<dbReference type="Proteomes" id="UP001412239">
    <property type="component" value="Unassembled WGS sequence"/>
</dbReference>
<feature type="transmembrane region" description="Helical" evidence="11">
    <location>
        <begin position="254"/>
        <end position="271"/>
    </location>
</feature>
<keyword evidence="9 11" id="KW-0472">Membrane</keyword>
<dbReference type="GO" id="GO:0005524">
    <property type="term" value="F:ATP binding"/>
    <property type="evidence" value="ECO:0007669"/>
    <property type="project" value="UniProtKB-KW"/>
</dbReference>
<feature type="domain" description="ABC transporter" evidence="12">
    <location>
        <begin position="1267"/>
        <end position="1530"/>
    </location>
</feature>
<dbReference type="Gene3D" id="1.20.1560.10">
    <property type="entry name" value="ABC transporter type 1, transmembrane domain"/>
    <property type="match status" value="2"/>
</dbReference>
<evidence type="ECO:0000256" key="10">
    <source>
        <dbReference type="SAM" id="MobiDB-lite"/>
    </source>
</evidence>
<keyword evidence="3" id="KW-0813">Transport</keyword>
<feature type="transmembrane region" description="Helical" evidence="11">
    <location>
        <begin position="554"/>
        <end position="577"/>
    </location>
</feature>
<dbReference type="EMBL" id="LN890962">
    <property type="protein sequence ID" value="CUS14107.1"/>
    <property type="molecule type" value="Genomic_DNA"/>
</dbReference>
<evidence type="ECO:0008006" key="16">
    <source>
        <dbReference type="Google" id="ProtNLM"/>
    </source>
</evidence>
<dbReference type="FunFam" id="1.20.1560.10:FF:000013">
    <property type="entry name" value="ABC transporter C family member 2"/>
    <property type="match status" value="1"/>
</dbReference>
<dbReference type="FunFam" id="3.40.50.300:FF:000610">
    <property type="entry name" value="Multidrug resistance-associated ABC transporter"/>
    <property type="match status" value="1"/>
</dbReference>
<feature type="transmembrane region" description="Helical" evidence="11">
    <location>
        <begin position="485"/>
        <end position="506"/>
    </location>
</feature>
<comment type="similarity">
    <text evidence="2">Belongs to the ABC transporter superfamily. ABCC family. Conjugate transporter (TC 3.A.1.208) subfamily.</text>
</comment>
<dbReference type="PROSITE" id="PS00211">
    <property type="entry name" value="ABC_TRANSPORTER_1"/>
    <property type="match status" value="2"/>
</dbReference>
<evidence type="ECO:0000256" key="3">
    <source>
        <dbReference type="ARBA" id="ARBA00022448"/>
    </source>
</evidence>
<dbReference type="SUPFAM" id="SSF90123">
    <property type="entry name" value="ABC transporter transmembrane region"/>
    <property type="match status" value="2"/>
</dbReference>
<dbReference type="InterPro" id="IPR027417">
    <property type="entry name" value="P-loop_NTPase"/>
</dbReference>
<dbReference type="PROSITE" id="PS50929">
    <property type="entry name" value="ABC_TM1F"/>
    <property type="match status" value="2"/>
</dbReference>
<dbReference type="PANTHER" id="PTHR24223:SF356">
    <property type="entry name" value="ATP-BINDING CASSETTE TRANSPORTER ABC4"/>
    <property type="match status" value="1"/>
</dbReference>
<dbReference type="InterPro" id="IPR036640">
    <property type="entry name" value="ABC1_TM_sf"/>
</dbReference>
<dbReference type="GO" id="GO:0005737">
    <property type="term" value="C:cytoplasm"/>
    <property type="evidence" value="ECO:0007669"/>
    <property type="project" value="UniProtKB-ARBA"/>
</dbReference>
<keyword evidence="7" id="KW-0067">ATP-binding</keyword>
<dbReference type="CDD" id="cd03244">
    <property type="entry name" value="ABCC_MRP_domain2"/>
    <property type="match status" value="1"/>
</dbReference>
<evidence type="ECO:0000256" key="1">
    <source>
        <dbReference type="ARBA" id="ARBA00004141"/>
    </source>
</evidence>
<dbReference type="GO" id="GO:0016887">
    <property type="term" value="F:ATP hydrolysis activity"/>
    <property type="evidence" value="ECO:0007669"/>
    <property type="project" value="InterPro"/>
</dbReference>
<dbReference type="InterPro" id="IPR017871">
    <property type="entry name" value="ABC_transporter-like_CS"/>
</dbReference>
<feature type="domain" description="ABC transmembrane type-1" evidence="13">
    <location>
        <begin position="953"/>
        <end position="1230"/>
    </location>
</feature>
<feature type="transmembrane region" description="Helical" evidence="11">
    <location>
        <begin position="38"/>
        <end position="58"/>
    </location>
</feature>
<dbReference type="Pfam" id="PF00005">
    <property type="entry name" value="ABC_tran"/>
    <property type="match status" value="2"/>
</dbReference>
<dbReference type="InterPro" id="IPR050173">
    <property type="entry name" value="ABC_transporter_C-like"/>
</dbReference>
<evidence type="ECO:0000256" key="8">
    <source>
        <dbReference type="ARBA" id="ARBA00022989"/>
    </source>
</evidence>
<evidence type="ECO:0000259" key="12">
    <source>
        <dbReference type="PROSITE" id="PS50893"/>
    </source>
</evidence>
<keyword evidence="8 11" id="KW-1133">Transmembrane helix</keyword>
<feature type="compositionally biased region" description="Basic and acidic residues" evidence="10">
    <location>
        <begin position="412"/>
        <end position="435"/>
    </location>
</feature>
<reference evidence="14" key="1">
    <citation type="submission" date="2015-10" db="EMBL/GenBank/DDBJ databases">
        <authorList>
            <person name="Regsiter A."/>
            <person name="william w."/>
        </authorList>
    </citation>
    <scope>NUCLEOTIDE SEQUENCE</scope>
    <source>
        <strain evidence="14">Montdore</strain>
    </source>
</reference>
<dbReference type="GO" id="GO:0140359">
    <property type="term" value="F:ABC-type transporter activity"/>
    <property type="evidence" value="ECO:0007669"/>
    <property type="project" value="InterPro"/>
</dbReference>
<comment type="subcellular location">
    <subcellularLocation>
        <location evidence="1">Membrane</location>
        <topology evidence="1">Multi-pass membrane protein</topology>
    </subcellularLocation>
</comment>
<evidence type="ECO:0000256" key="9">
    <source>
        <dbReference type="ARBA" id="ARBA00023136"/>
    </source>
</evidence>
<feature type="transmembrane region" description="Helical" evidence="11">
    <location>
        <begin position="1077"/>
        <end position="1103"/>
    </location>
</feature>
<organism evidence="14 15">
    <name type="scientific">Tuber aestivum</name>
    <name type="common">summer truffle</name>
    <dbReference type="NCBI Taxonomy" id="59557"/>
    <lineage>
        <taxon>Eukaryota</taxon>
        <taxon>Fungi</taxon>
        <taxon>Dikarya</taxon>
        <taxon>Ascomycota</taxon>
        <taxon>Pezizomycotina</taxon>
        <taxon>Pezizomycetes</taxon>
        <taxon>Pezizales</taxon>
        <taxon>Tuberaceae</taxon>
        <taxon>Tuber</taxon>
    </lineage>
</organism>
<dbReference type="PANTHER" id="PTHR24223">
    <property type="entry name" value="ATP-BINDING CASSETTE SUB-FAMILY C"/>
    <property type="match status" value="1"/>
</dbReference>
<gene>
    <name evidence="14" type="ORF">GSTUAT00001837001</name>
</gene>
<feature type="transmembrane region" description="Helical" evidence="11">
    <location>
        <begin position="113"/>
        <end position="133"/>
    </location>
</feature>
<evidence type="ECO:0000313" key="15">
    <source>
        <dbReference type="Proteomes" id="UP001412239"/>
    </source>
</evidence>
<feature type="transmembrane region" description="Helical" evidence="11">
    <location>
        <begin position="942"/>
        <end position="961"/>
    </location>
</feature>
<sequence>MDPFFSTWTSSSLSKQHHFTSPASVDFNTWGLGSTTRLAIYGVTIVLAASFLLLQRFLSGDPFFPRADYRSYNIVNRKLFLELYDADELPKAPIEELRGEAQKGPYGTRLRFAWIQASCFGGLVSVNAALLILRCLRGEIIIDEVAELVYWTFLSTLFLYRFYPNPYRPTLQTLTSVGSLVPLLLIMERDILPKLLLHPSRERLLDVRTGWVVYTRLGLTLAIGILALATPRVWYPVDPSAGSEPTPEQVASPFSYAISYYWIESIIRIAYRRDVEVEDLPPIPDYDRGKLWSRMIANHQRSTTFWTLLSLMKYELLLMTLFSFLIGATQFIWPLSMKHLLAYIEGSSQPVITPWAFVMGMFLGPLLGGVAWEAYVFQSNRVGIRVKAALTQSLLEKTLKIRFTADSVSKEEKKNTAKTDKGKGDKTEPEEDHQKSRVGRINNLMSSDLAQLSSARDFFLVFGSVPIEILFSMIFLYGLLGWSSIVGVAMMIVTMIIPGILAKLLAKVQRRTRLASDARIEAMTETLNSVRIIKFFGMEKVFLSRIREKRETELWLSFLSMVYTLGFYTVSHLLPIINMIVTFGIYTEVMKLPLTPSIAFTSISLFEILSHQFSWVSHVTRSLISAFIAFDRVDKFLIEEEELERVEQIEGTAKREIGPYLKNATLSWSMPGSGTDDGFRLASIDVECVYGGLTVIAGPVGSGKSSFLLGLLEEMRLLNGERFLPRGDGVAYVAQTAWLQSLTIKDNILFGSPYEEKRYNAVLEACGLSEDIEKLDAGDLTEVGEQGVTLSGGQKARLALARAVYSPAQTVLLDDVLSALDAGTSKLVFEKCIKGEVLAGRTVVLVTHHLSLVSPAAKKIIVLANGRVVSDSSPEALSDDAIELLRENEEADIVTNDVALVELVEQPIEAIVPEAKPKNSGKLVAEEARNKGRVPKKLVFEYLRYFGPLIITLVLVFISMLDKVVDLVDTFYIGLWSNEYSKPGPVDVKWWLSVYAALLIGTSIFNTLVYSIWYFFAWVGARRIHEELVSAVLYSPIRFFDTTPVGRIINRLSNDIAALDNNLGAYVNIVLDQLLDIVFRAVVMTGLLPAFFFPTVLVSFFGIACGELYVRAQIGVKRIISVKESPLISHFGDTISGIVTIRAFSCQERFREENIKRIDDFTQPNEVNYNLNRWIGIRTSVCTSIIGAAAGIIALTTKGSSPGMIGFSMSNALAFSSSILFAVRYFNLLEVELNSFERVKEYIEMKQEPSSRPEAEPPAAWPTQGDLKVTELSVKYSEDGPEVLNKISFEIKPSERVGIVGRTGAGKSSLALSLLRFTEISNGSIVINGLDVQKINLEALRQRVTIIPQDPVLFSGTIRTNLDPFGGLDDTELQAALDGSGLAGDKMDGVDSGIASAATSGTATPTEAESSAAPKNKKIGLDTQITSGGGNLSQGQRQLLAFARALIRRSKLVIFDEATSSTDLKTDERIQETIRTSFPDSTLITIAHRLRTVMSFDRIIVLDNLGNGGEIVEFDIPLNLLQNPEGMLYNLARKSGEFDELLKLAKDGVEAR</sequence>
<feature type="region of interest" description="Disordered" evidence="10">
    <location>
        <begin position="1394"/>
        <end position="1417"/>
    </location>
</feature>
<feature type="region of interest" description="Disordered" evidence="10">
    <location>
        <begin position="412"/>
        <end position="436"/>
    </location>
</feature>
<dbReference type="CDD" id="cd18604">
    <property type="entry name" value="ABC_6TM_VMR1_D2_like"/>
    <property type="match status" value="1"/>
</dbReference>
<feature type="transmembrane region" description="Helical" evidence="11">
    <location>
        <begin position="355"/>
        <end position="377"/>
    </location>
</feature>
<protein>
    <recommendedName>
        <fullName evidence="16">P-loop containing nucleoside triphosphate hydrolase protein</fullName>
    </recommendedName>
</protein>
<feature type="transmembrane region" description="Helical" evidence="11">
    <location>
        <begin position="211"/>
        <end position="234"/>
    </location>
</feature>
<dbReference type="GO" id="GO:0016020">
    <property type="term" value="C:membrane"/>
    <property type="evidence" value="ECO:0007669"/>
    <property type="project" value="UniProtKB-SubCell"/>
</dbReference>
<dbReference type="CDD" id="cd03250">
    <property type="entry name" value="ABCC_MRP_domain1"/>
    <property type="match status" value="1"/>
</dbReference>
<feature type="transmembrane region" description="Helical" evidence="11">
    <location>
        <begin position="316"/>
        <end position="335"/>
    </location>
</feature>
<feature type="compositionally biased region" description="Low complexity" evidence="10">
    <location>
        <begin position="1395"/>
        <end position="1414"/>
    </location>
</feature>
<feature type="transmembrane region" description="Helical" evidence="11">
    <location>
        <begin position="990"/>
        <end position="1016"/>
    </location>
</feature>
<accession>A0A292Q607</accession>
<dbReference type="SUPFAM" id="SSF52540">
    <property type="entry name" value="P-loop containing nucleoside triphosphate hydrolases"/>
    <property type="match status" value="2"/>
</dbReference>
<dbReference type="InterPro" id="IPR003439">
    <property type="entry name" value="ABC_transporter-like_ATP-bd"/>
</dbReference>
<evidence type="ECO:0000256" key="7">
    <source>
        <dbReference type="ARBA" id="ARBA00022840"/>
    </source>
</evidence>
<evidence type="ECO:0000256" key="4">
    <source>
        <dbReference type="ARBA" id="ARBA00022692"/>
    </source>
</evidence>
<evidence type="ECO:0000256" key="2">
    <source>
        <dbReference type="ARBA" id="ARBA00009726"/>
    </source>
</evidence>
<evidence type="ECO:0000259" key="13">
    <source>
        <dbReference type="PROSITE" id="PS50929"/>
    </source>
</evidence>
<feature type="transmembrane region" description="Helical" evidence="11">
    <location>
        <begin position="145"/>
        <end position="163"/>
    </location>
</feature>
<evidence type="ECO:0000256" key="11">
    <source>
        <dbReference type="SAM" id="Phobius"/>
    </source>
</evidence>
<feature type="domain" description="ABC transmembrane type-1" evidence="13">
    <location>
        <begin position="317"/>
        <end position="625"/>
    </location>
</feature>
<dbReference type="Gene3D" id="3.40.50.300">
    <property type="entry name" value="P-loop containing nucleotide triphosphate hydrolases"/>
    <property type="match status" value="2"/>
</dbReference>